<name>A0A9P3LWP2_9FUNG</name>
<evidence type="ECO:0000256" key="2">
    <source>
        <dbReference type="SAM" id="MobiDB-lite"/>
    </source>
</evidence>
<gene>
    <name evidence="4" type="ORF">EMPS_05373</name>
</gene>
<sequence length="1406" mass="155452">MIEFLTRISLVGLSKTAQLHLTAFIEGFAKIDGQHDTIDDNGLRFLMFVRRFNYLSYILPPALRPTMLNYRDITWAYHSESQDLLLDYCTNSLKTPMTWVEAKSLGLFLWMRKKETVTKQMEVIARNQYMGKDGKDPVACSLFYIALKKKKLLHGLWRTSHGHTEQAKMIIFLANDFETDRWRTAALKNAFALLGKQRFAYAAAFFLLGNKLQDAVNVCVKHLNDFQLAISICRVYEQEERGPVLTQLLQDLVATTPDPWLRSMFHSMLGQSSDAIHVTLAGCPSEDAMVDAESESRRDPSLLILYRHLRDKTLSASSYEGDEEFSAVVRAAEAYEHYGCPLLSLVILKHWGYVMPVDHSSRKTREVRNILEVRRDSIASLPKSTSMSFMGAGGLRPSESSNNLETGRINLDDFASNKKPKDATITESPVSSGMSLMGGFRSVAPPSNVDSGTFDVDSFGGSNKQQNGGPLDSPKATSMSFMGGFKSSEPAPEVGSGLLDFDSFGSTNRKQNGGSALKPTGMSLMGGLKPAAPNGNIDSGMLDFDSFGSMGKKPTSKSQSKDIFADFAPPSDDGLHNGAKEAKDLSEEEDKVRGTEELLNDYITTLVVQLLTPMASALRTVSLKPELLVTPVFQGYVQNIKYGWDKLSEHANVSSVVMEQALISKCIEVDTLAVCFHWLNTTMSTGSPLSAIVSHYSESCYSMVGIVLTERLTNCMKSHIKEYARSVLESSSEWFNLAKTVIKMELALPRWEQMVLASYIMLVMMALQERDYAVLAGMLFQWRRFSGFVVGDRGGAVKVIAEVLGGKLYSPLDTSAISSDTASQKSGKSERETLQELLLNAATTNALVMSLEGLLREHGHRMSDDTRKFITSSFLDRLTRSGIEQEQDVIVLMKNSPLQDHLRGYLSSWQKKYWVLLSGLESGGHLLPLVATFLESHRQCRDSPPAPVEDTSLLFKSRSVTTSFSFNPVDKRIVAVCSRTEISEIDISKTVDFQKNLHAMDADHSDMDSDIELDDEDVDEGDFLDAQGNIIDRSVNNSKPPSVVATESSEENISRVGSHVSLQSVFKNLFTAKGSRNVTPDPGHSHHHTLGQSVTEANLRRSQGLGHTNLTAMSGAGRAAAEPDNLVVRPDILATCSESHPSFPLYLTGHNPALGYPCVNLWQYGQSKELNNYTGTSAKITKIHFDSYGQKFGATDTKGDVHLWRFDSNTIGSKPFLSLSCHDKIARDFAFLGSSSVLATTGTAGDGKNVAIWDTLLPKQKAQTHSYKVHDRGGGYSLAFSKRHQLLVSGGRNGEICIFDIRQPKLLHTIQAHEMHVRSLYIDEAGLALCSGSGEGDMKVWDLETFAQLSTFENLQARNRFQLQTFDRIPVKAYGVAQIAAQDDYYYTCGPTGFLRAKKHEKSTNA</sequence>
<dbReference type="SMART" id="SM00320">
    <property type="entry name" value="WD40"/>
    <property type="match status" value="4"/>
</dbReference>
<dbReference type="InterPro" id="IPR036322">
    <property type="entry name" value="WD40_repeat_dom_sf"/>
</dbReference>
<dbReference type="InterPro" id="IPR001680">
    <property type="entry name" value="WD40_rpt"/>
</dbReference>
<keyword evidence="5" id="KW-1185">Reference proteome</keyword>
<dbReference type="InterPro" id="IPR015943">
    <property type="entry name" value="WD40/YVTN_repeat-like_dom_sf"/>
</dbReference>
<feature type="compositionally biased region" description="Basic and acidic residues" evidence="2">
    <location>
        <begin position="573"/>
        <end position="591"/>
    </location>
</feature>
<dbReference type="InterPro" id="IPR022033">
    <property type="entry name" value="Rav1p_C"/>
</dbReference>
<reference evidence="4" key="1">
    <citation type="submission" date="2021-11" db="EMBL/GenBank/DDBJ databases">
        <authorList>
            <person name="Herlambang A."/>
            <person name="Guo Y."/>
            <person name="Takashima Y."/>
            <person name="Nishizawa T."/>
        </authorList>
    </citation>
    <scope>NUCLEOTIDE SEQUENCE</scope>
    <source>
        <strain evidence="4">E1425</strain>
    </source>
</reference>
<dbReference type="GO" id="GO:0043291">
    <property type="term" value="C:RAVE complex"/>
    <property type="evidence" value="ECO:0007669"/>
    <property type="project" value="TreeGrafter"/>
</dbReference>
<keyword evidence="1" id="KW-0853">WD repeat</keyword>
<feature type="compositionally biased region" description="Polar residues" evidence="2">
    <location>
        <begin position="505"/>
        <end position="514"/>
    </location>
</feature>
<dbReference type="SUPFAM" id="SSF50978">
    <property type="entry name" value="WD40 repeat-like"/>
    <property type="match status" value="1"/>
</dbReference>
<dbReference type="EMBL" id="BQFW01000007">
    <property type="protein sequence ID" value="GJJ73015.1"/>
    <property type="molecule type" value="Genomic_DNA"/>
</dbReference>
<protein>
    <recommendedName>
        <fullName evidence="3">RAVE complex protein Rav1 C-terminal domain-containing protein</fullName>
    </recommendedName>
</protein>
<feature type="region of interest" description="Disordered" evidence="2">
    <location>
        <begin position="505"/>
        <end position="531"/>
    </location>
</feature>
<feature type="repeat" description="WD" evidence="1">
    <location>
        <begin position="1310"/>
        <end position="1351"/>
    </location>
</feature>
<feature type="region of interest" description="Disordered" evidence="2">
    <location>
        <begin position="436"/>
        <end position="493"/>
    </location>
</feature>
<feature type="domain" description="RAVE complex protein Rav1 C-terminal" evidence="3">
    <location>
        <begin position="2"/>
        <end position="345"/>
    </location>
</feature>
<dbReference type="Pfam" id="PF12234">
    <property type="entry name" value="Rav1p_C"/>
    <property type="match status" value="1"/>
</dbReference>
<dbReference type="Gene3D" id="2.130.10.10">
    <property type="entry name" value="YVTN repeat-like/Quinoprotein amine dehydrogenase"/>
    <property type="match status" value="1"/>
</dbReference>
<dbReference type="PROSITE" id="PS50082">
    <property type="entry name" value="WD_REPEATS_2"/>
    <property type="match status" value="1"/>
</dbReference>
<organism evidence="4 5">
    <name type="scientific">Entomortierella parvispora</name>
    <dbReference type="NCBI Taxonomy" id="205924"/>
    <lineage>
        <taxon>Eukaryota</taxon>
        <taxon>Fungi</taxon>
        <taxon>Fungi incertae sedis</taxon>
        <taxon>Mucoromycota</taxon>
        <taxon>Mortierellomycotina</taxon>
        <taxon>Mortierellomycetes</taxon>
        <taxon>Mortierellales</taxon>
        <taxon>Mortierellaceae</taxon>
        <taxon>Entomortierella</taxon>
    </lineage>
</organism>
<dbReference type="PANTHER" id="PTHR13950:SF9">
    <property type="entry name" value="RABCONNECTIN-3A"/>
    <property type="match status" value="1"/>
</dbReference>
<evidence type="ECO:0000313" key="5">
    <source>
        <dbReference type="Proteomes" id="UP000827284"/>
    </source>
</evidence>
<evidence type="ECO:0000259" key="3">
    <source>
        <dbReference type="Pfam" id="PF12234"/>
    </source>
</evidence>
<feature type="region of interest" description="Disordered" evidence="2">
    <location>
        <begin position="548"/>
        <end position="591"/>
    </location>
</feature>
<dbReference type="GO" id="GO:0007035">
    <property type="term" value="P:vacuolar acidification"/>
    <property type="evidence" value="ECO:0007669"/>
    <property type="project" value="TreeGrafter"/>
</dbReference>
<dbReference type="Proteomes" id="UP000827284">
    <property type="component" value="Unassembled WGS sequence"/>
</dbReference>
<dbReference type="OrthoDB" id="342131at2759"/>
<accession>A0A9P3LWP2</accession>
<comment type="caution">
    <text evidence="4">The sequence shown here is derived from an EMBL/GenBank/DDBJ whole genome shotgun (WGS) entry which is preliminary data.</text>
</comment>
<dbReference type="InterPro" id="IPR052208">
    <property type="entry name" value="DmX-like/RAVE_component"/>
</dbReference>
<dbReference type="PANTHER" id="PTHR13950">
    <property type="entry name" value="RABCONNECTIN-RELATED"/>
    <property type="match status" value="1"/>
</dbReference>
<evidence type="ECO:0000313" key="4">
    <source>
        <dbReference type="EMBL" id="GJJ73015.1"/>
    </source>
</evidence>
<dbReference type="PROSITE" id="PS50294">
    <property type="entry name" value="WD_REPEATS_REGION"/>
    <property type="match status" value="1"/>
</dbReference>
<dbReference type="Pfam" id="PF00400">
    <property type="entry name" value="WD40"/>
    <property type="match status" value="2"/>
</dbReference>
<reference evidence="4" key="2">
    <citation type="journal article" date="2022" name="Microbiol. Resour. Announc.">
        <title>Whole-Genome Sequence of Entomortierella parvispora E1425, a Mucoromycotan Fungus Associated with Burkholderiaceae-Related Endosymbiotic Bacteria.</title>
        <authorList>
            <person name="Herlambang A."/>
            <person name="Guo Y."/>
            <person name="Takashima Y."/>
            <person name="Narisawa K."/>
            <person name="Ohta H."/>
            <person name="Nishizawa T."/>
        </authorList>
    </citation>
    <scope>NUCLEOTIDE SEQUENCE</scope>
    <source>
        <strain evidence="4">E1425</strain>
    </source>
</reference>
<proteinExistence type="predicted"/>
<evidence type="ECO:0000256" key="1">
    <source>
        <dbReference type="PROSITE-ProRule" id="PRU00221"/>
    </source>
</evidence>